<protein>
    <submittedName>
        <fullName evidence="5">Hemerythrin family protein</fullName>
    </submittedName>
</protein>
<name>A0ABR9VV65_9SYNC</name>
<evidence type="ECO:0000256" key="1">
    <source>
        <dbReference type="ARBA" id="ARBA00010587"/>
    </source>
</evidence>
<dbReference type="PANTHER" id="PTHR37164">
    <property type="entry name" value="BACTERIOHEMERYTHRIN"/>
    <property type="match status" value="1"/>
</dbReference>
<keyword evidence="3" id="KW-0408">Iron</keyword>
<dbReference type="InterPro" id="IPR016131">
    <property type="entry name" value="Haemerythrin_Fe_BS"/>
</dbReference>
<organism evidence="5 6">
    <name type="scientific">Synechocystis salina LEGE 00031</name>
    <dbReference type="NCBI Taxonomy" id="1828736"/>
    <lineage>
        <taxon>Bacteria</taxon>
        <taxon>Bacillati</taxon>
        <taxon>Cyanobacteriota</taxon>
        <taxon>Cyanophyceae</taxon>
        <taxon>Synechococcales</taxon>
        <taxon>Merismopediaceae</taxon>
        <taxon>Synechocystis</taxon>
    </lineage>
</organism>
<dbReference type="NCBIfam" id="TIGR02481">
    <property type="entry name" value="hemeryth_dom"/>
    <property type="match status" value="1"/>
</dbReference>
<gene>
    <name evidence="5" type="ORF">IQ217_14100</name>
</gene>
<reference evidence="5 6" key="1">
    <citation type="submission" date="2020-10" db="EMBL/GenBank/DDBJ databases">
        <authorList>
            <person name="Castelo-Branco R."/>
            <person name="Eusebio N."/>
            <person name="Adriana R."/>
            <person name="Vieira A."/>
            <person name="Brugerolle De Fraissinette N."/>
            <person name="Rezende De Castro R."/>
            <person name="Schneider M.P."/>
            <person name="Vasconcelos V."/>
            <person name="Leao P.N."/>
        </authorList>
    </citation>
    <scope>NUCLEOTIDE SEQUENCE [LARGE SCALE GENOMIC DNA]</scope>
    <source>
        <strain evidence="5 6">LEGE 00031</strain>
    </source>
</reference>
<dbReference type="Pfam" id="PF01814">
    <property type="entry name" value="Hemerythrin"/>
    <property type="match status" value="1"/>
</dbReference>
<proteinExistence type="inferred from homology"/>
<evidence type="ECO:0000313" key="5">
    <source>
        <dbReference type="EMBL" id="MBE9254951.1"/>
    </source>
</evidence>
<comment type="caution">
    <text evidence="5">The sequence shown here is derived from an EMBL/GenBank/DDBJ whole genome shotgun (WGS) entry which is preliminary data.</text>
</comment>
<keyword evidence="6" id="KW-1185">Reference proteome</keyword>
<dbReference type="CDD" id="cd12107">
    <property type="entry name" value="Hemerythrin"/>
    <property type="match status" value="1"/>
</dbReference>
<evidence type="ECO:0000256" key="2">
    <source>
        <dbReference type="ARBA" id="ARBA00022723"/>
    </source>
</evidence>
<evidence type="ECO:0000259" key="4">
    <source>
        <dbReference type="Pfam" id="PF01814"/>
    </source>
</evidence>
<accession>A0ABR9VV65</accession>
<dbReference type="NCBIfam" id="NF033749">
    <property type="entry name" value="bact_hemeryth"/>
    <property type="match status" value="1"/>
</dbReference>
<dbReference type="Proteomes" id="UP000658720">
    <property type="component" value="Unassembled WGS sequence"/>
</dbReference>
<evidence type="ECO:0000256" key="3">
    <source>
        <dbReference type="ARBA" id="ARBA00023004"/>
    </source>
</evidence>
<dbReference type="SUPFAM" id="SSF47188">
    <property type="entry name" value="Hemerythrin-like"/>
    <property type="match status" value="1"/>
</dbReference>
<dbReference type="Gene3D" id="1.20.120.50">
    <property type="entry name" value="Hemerythrin-like"/>
    <property type="match status" value="1"/>
</dbReference>
<sequence length="147" mass="17443">MGIAVWSEDLACGYELIDLQHRHLFALINTLDESLQKSIAKEELSLLLADLLEYTEFHFRCEEELMRSLDYPHLFEHRTIHEKLTKQVMDLQFRLRHSESVLAVFFDLSSFLADWLRHHIQENDIKMIHFVRRALKEKQAQVIGPVN</sequence>
<feature type="domain" description="Hemerythrin-like" evidence="4">
    <location>
        <begin position="13"/>
        <end position="124"/>
    </location>
</feature>
<keyword evidence="2" id="KW-0479">Metal-binding</keyword>
<dbReference type="InterPro" id="IPR012827">
    <property type="entry name" value="Hemerythrin_metal-bd"/>
</dbReference>
<dbReference type="InterPro" id="IPR012312">
    <property type="entry name" value="Hemerythrin-like"/>
</dbReference>
<comment type="similarity">
    <text evidence="1">Belongs to the hemerythrin family.</text>
</comment>
<dbReference type="EMBL" id="JADEVV010000044">
    <property type="protein sequence ID" value="MBE9254951.1"/>
    <property type="molecule type" value="Genomic_DNA"/>
</dbReference>
<dbReference type="PANTHER" id="PTHR37164:SF1">
    <property type="entry name" value="BACTERIOHEMERYTHRIN"/>
    <property type="match status" value="1"/>
</dbReference>
<evidence type="ECO:0000313" key="6">
    <source>
        <dbReference type="Proteomes" id="UP000658720"/>
    </source>
</evidence>
<dbReference type="PROSITE" id="PS00550">
    <property type="entry name" value="HEMERYTHRINS"/>
    <property type="match status" value="1"/>
</dbReference>
<dbReference type="RefSeq" id="WP_190599099.1">
    <property type="nucleotide sequence ID" value="NZ_JADEVV010000044.1"/>
</dbReference>
<dbReference type="InterPro" id="IPR035938">
    <property type="entry name" value="Hemerythrin-like_sf"/>
</dbReference>
<dbReference type="InterPro" id="IPR050669">
    <property type="entry name" value="Hemerythrin"/>
</dbReference>